<keyword evidence="2" id="KW-1185">Reference proteome</keyword>
<dbReference type="EMBL" id="CAJVPU010004869">
    <property type="protein sequence ID" value="CAG8539179.1"/>
    <property type="molecule type" value="Genomic_DNA"/>
</dbReference>
<accession>A0ACA9LQB6</accession>
<evidence type="ECO:0000313" key="2">
    <source>
        <dbReference type="Proteomes" id="UP000789702"/>
    </source>
</evidence>
<name>A0ACA9LQB6_9GLOM</name>
<reference evidence="1" key="1">
    <citation type="submission" date="2021-06" db="EMBL/GenBank/DDBJ databases">
        <authorList>
            <person name="Kallberg Y."/>
            <person name="Tangrot J."/>
            <person name="Rosling A."/>
        </authorList>
    </citation>
    <scope>NUCLEOTIDE SEQUENCE</scope>
    <source>
        <strain evidence="1">IL203A</strain>
    </source>
</reference>
<gene>
    <name evidence="1" type="ORF">DHETER_LOCUS4725</name>
</gene>
<feature type="non-terminal residue" evidence="1">
    <location>
        <position position="317"/>
    </location>
</feature>
<evidence type="ECO:0000313" key="1">
    <source>
        <dbReference type="EMBL" id="CAG8539179.1"/>
    </source>
</evidence>
<protein>
    <submittedName>
        <fullName evidence="1">9960_t:CDS:1</fullName>
    </submittedName>
</protein>
<comment type="caution">
    <text evidence="1">The sequence shown here is derived from an EMBL/GenBank/DDBJ whole genome shotgun (WGS) entry which is preliminary data.</text>
</comment>
<proteinExistence type="predicted"/>
<organism evidence="1 2">
    <name type="scientific">Dentiscutata heterogama</name>
    <dbReference type="NCBI Taxonomy" id="1316150"/>
    <lineage>
        <taxon>Eukaryota</taxon>
        <taxon>Fungi</taxon>
        <taxon>Fungi incertae sedis</taxon>
        <taxon>Mucoromycota</taxon>
        <taxon>Glomeromycotina</taxon>
        <taxon>Glomeromycetes</taxon>
        <taxon>Diversisporales</taxon>
        <taxon>Gigasporaceae</taxon>
        <taxon>Dentiscutata</taxon>
    </lineage>
</organism>
<dbReference type="Proteomes" id="UP000789702">
    <property type="component" value="Unassembled WGS sequence"/>
</dbReference>
<sequence length="317" mass="37093">MDLSSKQEIEPILLSNGEKVAINHQLLRVLILANAPLSFIEDAEVIKLFRILKPEYKLLSRKWISIDVLDNIHENVQCNIQRFISDSMFLTLSGDRWTNVSKNKLARNETLKLQYPYITHWATFTKASETILQIQTKSNLISIINDNEFWINLESFHALLKPYDYVIKILETETAILGQVAASWAWLRETVYRSPFTNNDFQNSLILEINNRLNPSWLLYIQENAYSLFCTFYPDHDQDKFIDEWLNYANQEVPNLSEFAYRLLSIPPNSATSERVWSLLDDIHMFDVNNEEKIPILTDIFDSKSVEKSLNFYVQQS</sequence>